<feature type="compositionally biased region" description="Low complexity" evidence="2">
    <location>
        <begin position="79"/>
        <end position="99"/>
    </location>
</feature>
<feature type="compositionally biased region" description="Polar residues" evidence="2">
    <location>
        <begin position="313"/>
        <end position="328"/>
    </location>
</feature>
<sequence>MLTSSSDEIEESDHTSGNRCSGGKNERERQFERDHRLSSSLNRTHCTSPQLQNFALSEQPFTDAVSLSQHSKKNSEARSQITQSSTTQVHQSSPLLPESLHLHHEGNPSFRPSIPSSTKTVPLQALLHSRSQLQHEKTKELTAEQKAEIGATLRENENSAQRKKRKRKRANSNTHLKDNSSSSNETNNAIDIPVAEKRKSRRVNTNCASATSPEKSIATLLLEIPAEIWTVILLHVPPIGSYANLSLVNKHFYNSLRYNDHYWHHQCIQCLRLSKQASPDSCPVSSDGDSSNSDSNNIHGNTEKRKRQRPERSSNQDPTSDPSPTQVVIPSPHRENLSWYMTYTREHSRLLQPPSDGNWLNLANSLADQELFFYALHAYKKAQVQDPDDPFTTACIGDLFYKNYLHKSAFDHLQSAISNQGLAAEQAPWAYRQLSHLYRDALGAPSKDITKAITLLKSSIEQTNDVDAMYELGDLYDELRLKSVSGAKPSNILHDGSSDDTSSTDSNGSPSSGSGSAGSSSVKSVTSSNSGRNQSQMSESAPSMNSEQSDSSSGRNSMTGYNQESVGSSTSEPSPSTTFPPFGGDTKRSFVNALNFNGDNTSSSSDNQVYPKTRARLKDRFRSVPLHSARFSLRDDSTVSSDCTSSESPESEGQGRIRKDISSLDNKFFKMAVYWFEMAASYGDTESMFELANMYPDSSPQRAAWLQKAADMGHKDALNDLAVMYELGQGGLHKDLIKAFEYYQASSAAGSVDGMTNAGLMYEFGKGISRDYKKSIDMYMEAAKNGSARAMKNIGVMYELCRGVQRNYEKAVEWYQKAAEQNDTDAMLYLGTMAASGRGMPKSYRTALKWFRTVLNEHQDTVVYPYLAHMYIHGYGTRKDVDKGLKYLNISAFDHEDPTGQYMLGEVYHLGIDSHTKPDRKMAVELFERSAKQEDHDATLHLSYFYSHGIAVPKSEAKAQRIFDQIIEEIGIDRCLEMADDICAGSNFYAKDPEYATYIWSCLATRTKSRAAIQRLQEKRG</sequence>
<proteinExistence type="inferred from homology"/>
<dbReference type="SUPFAM" id="SSF48452">
    <property type="entry name" value="TPR-like"/>
    <property type="match status" value="1"/>
</dbReference>
<dbReference type="InterPro" id="IPR001810">
    <property type="entry name" value="F-box_dom"/>
</dbReference>
<feature type="compositionally biased region" description="Polar residues" evidence="2">
    <location>
        <begin position="171"/>
        <end position="189"/>
    </location>
</feature>
<name>A0A7S1PGN9_9EUKA</name>
<feature type="compositionally biased region" description="Basic residues" evidence="2">
    <location>
        <begin position="161"/>
        <end position="170"/>
    </location>
</feature>
<dbReference type="SMART" id="SM00028">
    <property type="entry name" value="TPR"/>
    <property type="match status" value="2"/>
</dbReference>
<evidence type="ECO:0000256" key="2">
    <source>
        <dbReference type="SAM" id="MobiDB-lite"/>
    </source>
</evidence>
<feature type="compositionally biased region" description="Low complexity" evidence="2">
    <location>
        <begin position="638"/>
        <end position="652"/>
    </location>
</feature>
<organism evidence="4">
    <name type="scientific">Percolomonas cosmopolitus</name>
    <dbReference type="NCBI Taxonomy" id="63605"/>
    <lineage>
        <taxon>Eukaryota</taxon>
        <taxon>Discoba</taxon>
        <taxon>Heterolobosea</taxon>
        <taxon>Tetramitia</taxon>
        <taxon>Eutetramitia</taxon>
        <taxon>Percolomonadidae</taxon>
        <taxon>Percolomonas</taxon>
    </lineage>
</organism>
<dbReference type="SMART" id="SM00671">
    <property type="entry name" value="SEL1"/>
    <property type="match status" value="9"/>
</dbReference>
<dbReference type="PANTHER" id="PTHR11102:SF160">
    <property type="entry name" value="ERAD-ASSOCIATED E3 UBIQUITIN-PROTEIN LIGASE COMPONENT HRD3"/>
    <property type="match status" value="1"/>
</dbReference>
<dbReference type="Pfam" id="PF08238">
    <property type="entry name" value="Sel1"/>
    <property type="match status" value="10"/>
</dbReference>
<feature type="compositionally biased region" description="Basic and acidic residues" evidence="2">
    <location>
        <begin position="24"/>
        <end position="37"/>
    </location>
</feature>
<dbReference type="AlphaFoldDB" id="A0A7S1PGN9"/>
<feature type="compositionally biased region" description="Polar residues" evidence="2">
    <location>
        <begin position="592"/>
        <end position="610"/>
    </location>
</feature>
<feature type="region of interest" description="Disordered" evidence="2">
    <location>
        <begin position="488"/>
        <end position="610"/>
    </location>
</feature>
<comment type="similarity">
    <text evidence="1">Belongs to the sel-1 family.</text>
</comment>
<reference evidence="4" key="1">
    <citation type="submission" date="2021-01" db="EMBL/GenBank/DDBJ databases">
        <authorList>
            <person name="Corre E."/>
            <person name="Pelletier E."/>
            <person name="Niang G."/>
            <person name="Scheremetjew M."/>
            <person name="Finn R."/>
            <person name="Kale V."/>
            <person name="Holt S."/>
            <person name="Cochrane G."/>
            <person name="Meng A."/>
            <person name="Brown T."/>
            <person name="Cohen L."/>
        </authorList>
    </citation>
    <scope>NUCLEOTIDE SEQUENCE</scope>
    <source>
        <strain evidence="4">WS</strain>
    </source>
</reference>
<dbReference type="EMBL" id="HBGD01004521">
    <property type="protein sequence ID" value="CAD9080518.1"/>
    <property type="molecule type" value="Transcribed_RNA"/>
</dbReference>
<feature type="compositionally biased region" description="Low complexity" evidence="2">
    <location>
        <begin position="499"/>
        <end position="531"/>
    </location>
</feature>
<feature type="region of interest" description="Disordered" evidence="2">
    <location>
        <begin position="147"/>
        <end position="208"/>
    </location>
</feature>
<dbReference type="PANTHER" id="PTHR11102">
    <property type="entry name" value="SEL-1-LIKE PROTEIN"/>
    <property type="match status" value="1"/>
</dbReference>
<feature type="region of interest" description="Disordered" evidence="2">
    <location>
        <begin position="279"/>
        <end position="330"/>
    </location>
</feature>
<feature type="compositionally biased region" description="Low complexity" evidence="2">
    <location>
        <begin position="279"/>
        <end position="297"/>
    </location>
</feature>
<feature type="domain" description="F-box" evidence="3">
    <location>
        <begin position="218"/>
        <end position="266"/>
    </location>
</feature>
<feature type="region of interest" description="Disordered" evidence="2">
    <location>
        <begin position="65"/>
        <end position="119"/>
    </location>
</feature>
<dbReference type="PROSITE" id="PS50181">
    <property type="entry name" value="FBOX"/>
    <property type="match status" value="1"/>
</dbReference>
<dbReference type="InterPro" id="IPR036047">
    <property type="entry name" value="F-box-like_dom_sf"/>
</dbReference>
<dbReference type="SUPFAM" id="SSF81383">
    <property type="entry name" value="F-box domain"/>
    <property type="match status" value="1"/>
</dbReference>
<evidence type="ECO:0000259" key="3">
    <source>
        <dbReference type="PROSITE" id="PS50181"/>
    </source>
</evidence>
<protein>
    <recommendedName>
        <fullName evidence="3">F-box domain-containing protein</fullName>
    </recommendedName>
</protein>
<feature type="region of interest" description="Disordered" evidence="2">
    <location>
        <begin position="1"/>
        <end position="44"/>
    </location>
</feature>
<dbReference type="Gene3D" id="1.25.40.10">
    <property type="entry name" value="Tetratricopeptide repeat domain"/>
    <property type="match status" value="3"/>
</dbReference>
<evidence type="ECO:0000256" key="1">
    <source>
        <dbReference type="ARBA" id="ARBA00038101"/>
    </source>
</evidence>
<dbReference type="InterPro" id="IPR019734">
    <property type="entry name" value="TPR_rpt"/>
</dbReference>
<dbReference type="InterPro" id="IPR011990">
    <property type="entry name" value="TPR-like_helical_dom_sf"/>
</dbReference>
<evidence type="ECO:0000313" key="4">
    <source>
        <dbReference type="EMBL" id="CAD9080518.1"/>
    </source>
</evidence>
<gene>
    <name evidence="4" type="ORF">PCOS0759_LOCUS3758</name>
</gene>
<dbReference type="InterPro" id="IPR006597">
    <property type="entry name" value="Sel1-like"/>
</dbReference>
<dbReference type="SUPFAM" id="SSF81901">
    <property type="entry name" value="HCP-like"/>
    <property type="match status" value="2"/>
</dbReference>
<feature type="compositionally biased region" description="Low complexity" evidence="2">
    <location>
        <begin position="564"/>
        <end position="584"/>
    </location>
</feature>
<feature type="compositionally biased region" description="Polar residues" evidence="2">
    <location>
        <begin position="532"/>
        <end position="563"/>
    </location>
</feature>
<accession>A0A7S1PGN9</accession>
<dbReference type="InterPro" id="IPR050767">
    <property type="entry name" value="Sel1_AlgK"/>
</dbReference>
<feature type="region of interest" description="Disordered" evidence="2">
    <location>
        <begin position="635"/>
        <end position="657"/>
    </location>
</feature>